<dbReference type="GO" id="GO:0016746">
    <property type="term" value="F:acyltransferase activity"/>
    <property type="evidence" value="ECO:0007669"/>
    <property type="project" value="UniProtKB-KW"/>
</dbReference>
<dbReference type="AlphaFoldDB" id="A0A2W7N395"/>
<protein>
    <submittedName>
        <fullName evidence="2">Acyltransferase-like protein</fullName>
    </submittedName>
</protein>
<organism evidence="2 3">
    <name type="scientific">Breznakibacter xylanolyticus</name>
    <dbReference type="NCBI Taxonomy" id="990"/>
    <lineage>
        <taxon>Bacteria</taxon>
        <taxon>Pseudomonadati</taxon>
        <taxon>Bacteroidota</taxon>
        <taxon>Bacteroidia</taxon>
        <taxon>Marinilabiliales</taxon>
        <taxon>Marinilabiliaceae</taxon>
        <taxon>Breznakibacter</taxon>
    </lineage>
</organism>
<dbReference type="OrthoDB" id="1113830at2"/>
<dbReference type="RefSeq" id="WP_111446220.1">
    <property type="nucleotide sequence ID" value="NZ_QKZK01000019.1"/>
</dbReference>
<proteinExistence type="predicted"/>
<dbReference type="SUPFAM" id="SSF69593">
    <property type="entry name" value="Glycerol-3-phosphate (1)-acyltransferase"/>
    <property type="match status" value="1"/>
</dbReference>
<evidence type="ECO:0000313" key="2">
    <source>
        <dbReference type="EMBL" id="PZX14541.1"/>
    </source>
</evidence>
<dbReference type="EMBL" id="QKZK01000019">
    <property type="protein sequence ID" value="PZX14541.1"/>
    <property type="molecule type" value="Genomic_DNA"/>
</dbReference>
<name>A0A2W7N395_9BACT</name>
<keyword evidence="3" id="KW-1185">Reference proteome</keyword>
<evidence type="ECO:0000259" key="1">
    <source>
        <dbReference type="Pfam" id="PF19576"/>
    </source>
</evidence>
<evidence type="ECO:0000313" key="3">
    <source>
        <dbReference type="Proteomes" id="UP000249239"/>
    </source>
</evidence>
<reference evidence="2 3" key="1">
    <citation type="submission" date="2018-06" db="EMBL/GenBank/DDBJ databases">
        <title>Genomic Encyclopedia of Archaeal and Bacterial Type Strains, Phase II (KMG-II): from individual species to whole genera.</title>
        <authorList>
            <person name="Goeker M."/>
        </authorList>
    </citation>
    <scope>NUCLEOTIDE SEQUENCE [LARGE SCALE GENOMIC DNA]</scope>
    <source>
        <strain evidence="2 3">DSM 6779</strain>
    </source>
</reference>
<keyword evidence="2" id="KW-0808">Transferase</keyword>
<comment type="caution">
    <text evidence="2">The sequence shown here is derived from an EMBL/GenBank/DDBJ whole genome shotgun (WGS) entry which is preliminary data.</text>
</comment>
<sequence>MTPLTPTNGSEPQKYVDVENLFADKNPSLHRWMPRFVFSIIKRIIHQETINRILRDHADKPGIEFARAGVRECFGELSHVGLDKIPQQGRYLFVANHPLGGLDGIALISAVGERFPEMKFPVNDLLMHVRPLNDIFIPINKHGSHSKHAARLMDDAFSGANQMLYFPAGMVSRKINGRITDLPWKNTFVKRAIASQRDVVPVYVLGRNSRFFYNLALFRKKLGIRANLEMLLLPHELFRTKTKKIVIKFGTPIPWQQLRDERTPNDWVAEIRRRCYDMA</sequence>
<dbReference type="Proteomes" id="UP000249239">
    <property type="component" value="Unassembled WGS sequence"/>
</dbReference>
<accession>A0A2W7N395</accession>
<keyword evidence="2" id="KW-0012">Acyltransferase</keyword>
<gene>
    <name evidence="2" type="ORF">LX69_02367</name>
</gene>
<dbReference type="Pfam" id="PF19576">
    <property type="entry name" value="Acyltransf_2"/>
    <property type="match status" value="1"/>
</dbReference>
<dbReference type="InterPro" id="IPR045746">
    <property type="entry name" value="ACT14924-like_Acyltransf_dom"/>
</dbReference>
<feature type="domain" description="Putative acyltransferase ACT14924-like acyltransferase" evidence="1">
    <location>
        <begin position="22"/>
        <end position="276"/>
    </location>
</feature>